<evidence type="ECO:0000313" key="1">
    <source>
        <dbReference type="Proteomes" id="UP000887565"/>
    </source>
</evidence>
<keyword evidence="1" id="KW-1185">Reference proteome</keyword>
<protein>
    <submittedName>
        <fullName evidence="2">AB hydrolase-1 domain-containing protein</fullName>
    </submittedName>
</protein>
<evidence type="ECO:0000313" key="2">
    <source>
        <dbReference type="WBParaSite" id="nRc.2.0.1.t36676-RA"/>
    </source>
</evidence>
<dbReference type="InterPro" id="IPR029058">
    <property type="entry name" value="AB_hydrolase_fold"/>
</dbReference>
<dbReference type="PANTHER" id="PTHR46331">
    <property type="entry name" value="VALACYCLOVIR HYDROLASE"/>
    <property type="match status" value="1"/>
</dbReference>
<accession>A0A915KF89</accession>
<proteinExistence type="predicted"/>
<dbReference type="SUPFAM" id="SSF53474">
    <property type="entry name" value="alpha/beta-Hydrolases"/>
    <property type="match status" value="1"/>
</dbReference>
<dbReference type="GO" id="GO:0017171">
    <property type="term" value="F:serine hydrolase activity"/>
    <property type="evidence" value="ECO:0007669"/>
    <property type="project" value="TreeGrafter"/>
</dbReference>
<dbReference type="PANTHER" id="PTHR46331:SF2">
    <property type="entry name" value="VALACYCLOVIR HYDROLASE"/>
    <property type="match status" value="1"/>
</dbReference>
<name>A0A915KF89_ROMCU</name>
<sequence>MKKYEFYPKGYSLTIFRSLYLLSESFKFSTDLAHSRFHMDSKDEMENKEALDDEVTAMNVEEMRKYQPCNSKKLKINGVELYHEIVGQGSTILLLCIGLGGSINSNFRPQMQPGGFDWRKFTVVSFEPRGYAHSTLGFEKFIWIGWCAGANTGIVAAALAPHRIQKLIIWGCFPVITEQLLESSIRVADTKNWSPNWLELKREIYKDDAYLEQLYKSASEYYKDLYYNHQGNCVKNYLAKIVCPTLVLDLELDYFSESIQAKIIEKEVTNVKIQYVPSGKHAFHLKHPEKFREIVEEFLFDSQFYATDARHSDDDLKLAARYLYLSFPTEGDRSLTV</sequence>
<dbReference type="Gene3D" id="3.40.50.1820">
    <property type="entry name" value="alpha/beta hydrolase"/>
    <property type="match status" value="1"/>
</dbReference>
<dbReference type="AlphaFoldDB" id="A0A915KF89"/>
<dbReference type="WBParaSite" id="nRc.2.0.1.t36676-RA">
    <property type="protein sequence ID" value="nRc.2.0.1.t36676-RA"/>
    <property type="gene ID" value="nRc.2.0.1.g36676"/>
</dbReference>
<reference evidence="2" key="1">
    <citation type="submission" date="2022-11" db="UniProtKB">
        <authorList>
            <consortium name="WormBaseParasite"/>
        </authorList>
    </citation>
    <scope>IDENTIFICATION</scope>
</reference>
<organism evidence="1 2">
    <name type="scientific">Romanomermis culicivorax</name>
    <name type="common">Nematode worm</name>
    <dbReference type="NCBI Taxonomy" id="13658"/>
    <lineage>
        <taxon>Eukaryota</taxon>
        <taxon>Metazoa</taxon>
        <taxon>Ecdysozoa</taxon>
        <taxon>Nematoda</taxon>
        <taxon>Enoplea</taxon>
        <taxon>Dorylaimia</taxon>
        <taxon>Mermithida</taxon>
        <taxon>Mermithoidea</taxon>
        <taxon>Mermithidae</taxon>
        <taxon>Romanomermis</taxon>
    </lineage>
</organism>
<dbReference type="Proteomes" id="UP000887565">
    <property type="component" value="Unplaced"/>
</dbReference>
<dbReference type="OMA" id="ENISIWY"/>